<dbReference type="OrthoDB" id="7057833at2"/>
<dbReference type="Gene3D" id="3.40.630.30">
    <property type="match status" value="1"/>
</dbReference>
<name>A0A1X0DNU7_9MYCO</name>
<organism evidence="2 3">
    <name type="scientific">Mycolicibacterium insubricum</name>
    <dbReference type="NCBI Taxonomy" id="444597"/>
    <lineage>
        <taxon>Bacteria</taxon>
        <taxon>Bacillati</taxon>
        <taxon>Actinomycetota</taxon>
        <taxon>Actinomycetes</taxon>
        <taxon>Mycobacteriales</taxon>
        <taxon>Mycobacteriaceae</taxon>
        <taxon>Mycolicibacterium</taxon>
    </lineage>
</organism>
<evidence type="ECO:0000313" key="3">
    <source>
        <dbReference type="Proteomes" id="UP000192801"/>
    </source>
</evidence>
<dbReference type="Pfam" id="PF13673">
    <property type="entry name" value="Acetyltransf_10"/>
    <property type="match status" value="1"/>
</dbReference>
<keyword evidence="3" id="KW-1185">Reference proteome</keyword>
<dbReference type="GO" id="GO:0016747">
    <property type="term" value="F:acyltransferase activity, transferring groups other than amino-acyl groups"/>
    <property type="evidence" value="ECO:0007669"/>
    <property type="project" value="InterPro"/>
</dbReference>
<protein>
    <submittedName>
        <fullName evidence="2">GNAT family N-acetyltransferase</fullName>
    </submittedName>
</protein>
<dbReference type="AlphaFoldDB" id="A0A1X0DNU7"/>
<dbReference type="SUPFAM" id="SSF55729">
    <property type="entry name" value="Acyl-CoA N-acyltransferases (Nat)"/>
    <property type="match status" value="1"/>
</dbReference>
<dbReference type="STRING" id="444597.BST26_00305"/>
<keyword evidence="2" id="KW-0808">Transferase</keyword>
<evidence type="ECO:0000313" key="2">
    <source>
        <dbReference type="EMBL" id="ORA74063.1"/>
    </source>
</evidence>
<feature type="domain" description="N-acetyltransferase" evidence="1">
    <location>
        <begin position="4"/>
        <end position="200"/>
    </location>
</feature>
<dbReference type="EMBL" id="MVHS01000001">
    <property type="protein sequence ID" value="ORA74063.1"/>
    <property type="molecule type" value="Genomic_DNA"/>
</dbReference>
<proteinExistence type="predicted"/>
<dbReference type="InterPro" id="IPR016181">
    <property type="entry name" value="Acyl_CoA_acyltransferase"/>
</dbReference>
<accession>A0A1X0DNU7</accession>
<sequence>MTPVVARPAAAADIADLSAALARAFRDDPVMSWMVPDPRRREVALPRLYAALTRHHYLRGGGAEVATGGAGRIGAAALWAPPQHWQSTPREFLAMAPAMLRALGRDVLRGKAVDDAMQARHPAEPHWYLGIIGSDPDVRGDGYGAALMRSRLSRCDREFAPAYLESSNADNVPYYQRFGFTVTGEIVVPDGPTLWQMWRNPG</sequence>
<dbReference type="RefSeq" id="WP_083028817.1">
    <property type="nucleotide sequence ID" value="NZ_AP022618.1"/>
</dbReference>
<dbReference type="InterPro" id="IPR000182">
    <property type="entry name" value="GNAT_dom"/>
</dbReference>
<dbReference type="PANTHER" id="PTHR42791">
    <property type="entry name" value="GNAT FAMILY ACETYLTRANSFERASE"/>
    <property type="match status" value="1"/>
</dbReference>
<dbReference type="PANTHER" id="PTHR42791:SF1">
    <property type="entry name" value="N-ACETYLTRANSFERASE DOMAIN-CONTAINING PROTEIN"/>
    <property type="match status" value="1"/>
</dbReference>
<dbReference type="InterPro" id="IPR052523">
    <property type="entry name" value="Trichothecene_AcTrans"/>
</dbReference>
<gene>
    <name evidence="2" type="ORF">BST26_00305</name>
</gene>
<dbReference type="Proteomes" id="UP000192801">
    <property type="component" value="Unassembled WGS sequence"/>
</dbReference>
<reference evidence="2 3" key="1">
    <citation type="submission" date="2016-12" db="EMBL/GenBank/DDBJ databases">
        <title>The new phylogeny of genus Mycobacterium.</title>
        <authorList>
            <person name="Tortoli E."/>
            <person name="Trovato A."/>
            <person name="Cirillo D.M."/>
        </authorList>
    </citation>
    <scope>NUCLEOTIDE SEQUENCE [LARGE SCALE GENOMIC DNA]</scope>
    <source>
        <strain evidence="2 3">DSM 45130</strain>
    </source>
</reference>
<dbReference type="PROSITE" id="PS51186">
    <property type="entry name" value="GNAT"/>
    <property type="match status" value="1"/>
</dbReference>
<comment type="caution">
    <text evidence="2">The sequence shown here is derived from an EMBL/GenBank/DDBJ whole genome shotgun (WGS) entry which is preliminary data.</text>
</comment>
<evidence type="ECO:0000259" key="1">
    <source>
        <dbReference type="PROSITE" id="PS51186"/>
    </source>
</evidence>